<evidence type="ECO:0000313" key="6">
    <source>
        <dbReference type="EMBL" id="KAF8404822.1"/>
    </source>
</evidence>
<dbReference type="Pfam" id="PF02714">
    <property type="entry name" value="RSN1_7TM"/>
    <property type="match status" value="1"/>
</dbReference>
<dbReference type="EMBL" id="JABCRI010000006">
    <property type="protein sequence ID" value="KAF8404822.1"/>
    <property type="molecule type" value="Genomic_DNA"/>
</dbReference>
<dbReference type="PANTHER" id="PTHR13018:SF117">
    <property type="entry name" value="CSC1-LIKE PROTEIN RXW8"/>
    <property type="match status" value="1"/>
</dbReference>
<dbReference type="OrthoDB" id="1689567at2759"/>
<feature type="transmembrane region" description="Helical" evidence="3">
    <location>
        <begin position="305"/>
        <end position="326"/>
    </location>
</feature>
<evidence type="ECO:0000313" key="7">
    <source>
        <dbReference type="Proteomes" id="UP000655225"/>
    </source>
</evidence>
<feature type="domain" description="CSC1/OSCA1-like 7TM region" evidence="4">
    <location>
        <begin position="58"/>
        <end position="325"/>
    </location>
</feature>
<proteinExistence type="predicted"/>
<dbReference type="GO" id="GO:0005886">
    <property type="term" value="C:plasma membrane"/>
    <property type="evidence" value="ECO:0007669"/>
    <property type="project" value="TreeGrafter"/>
</dbReference>
<dbReference type="OMA" id="FERITMA"/>
<protein>
    <recommendedName>
        <fullName evidence="8">CSC1-like protein RXW8</fullName>
    </recommendedName>
</protein>
<dbReference type="Pfam" id="PF14703">
    <property type="entry name" value="PHM7_cyt"/>
    <property type="match status" value="1"/>
</dbReference>
<feature type="transmembrane region" description="Helical" evidence="3">
    <location>
        <begin position="112"/>
        <end position="132"/>
    </location>
</feature>
<accession>A0A835DLI6</accession>
<feature type="transmembrane region" description="Helical" evidence="3">
    <location>
        <begin position="252"/>
        <end position="284"/>
    </location>
</feature>
<evidence type="ECO:0000256" key="2">
    <source>
        <dbReference type="SAM" id="MobiDB-lite"/>
    </source>
</evidence>
<keyword evidence="1" id="KW-0407">Ion channel</keyword>
<comment type="caution">
    <text evidence="6">The sequence shown here is derived from an EMBL/GenBank/DDBJ whole genome shotgun (WGS) entry which is preliminary data.</text>
</comment>
<feature type="region of interest" description="Disordered" evidence="2">
    <location>
        <begin position="400"/>
        <end position="433"/>
    </location>
</feature>
<feature type="transmembrane region" description="Helical" evidence="3">
    <location>
        <begin position="152"/>
        <end position="171"/>
    </location>
</feature>
<dbReference type="InterPro" id="IPR045122">
    <property type="entry name" value="Csc1-like"/>
</dbReference>
<evidence type="ECO:0000256" key="1">
    <source>
        <dbReference type="ARBA" id="ARBA00023303"/>
    </source>
</evidence>
<evidence type="ECO:0000259" key="5">
    <source>
        <dbReference type="Pfam" id="PF14703"/>
    </source>
</evidence>
<feature type="transmembrane region" description="Helical" evidence="3">
    <location>
        <begin position="332"/>
        <end position="351"/>
    </location>
</feature>
<keyword evidence="7" id="KW-1185">Reference proteome</keyword>
<keyword evidence="3" id="KW-0812">Transmembrane</keyword>
<keyword evidence="3" id="KW-0472">Membrane</keyword>
<evidence type="ECO:0000256" key="3">
    <source>
        <dbReference type="SAM" id="Phobius"/>
    </source>
</evidence>
<gene>
    <name evidence="6" type="ORF">HHK36_009711</name>
</gene>
<evidence type="ECO:0008006" key="8">
    <source>
        <dbReference type="Google" id="ProtNLM"/>
    </source>
</evidence>
<dbReference type="InterPro" id="IPR027815">
    <property type="entry name" value="CSC1/OSCA1-like_cyt"/>
</dbReference>
<feature type="domain" description="CSC1/OSCA1-like cytosolic" evidence="5">
    <location>
        <begin position="3"/>
        <end position="47"/>
    </location>
</feature>
<feature type="transmembrane region" description="Helical" evidence="3">
    <location>
        <begin position="60"/>
        <end position="83"/>
    </location>
</feature>
<dbReference type="InterPro" id="IPR003864">
    <property type="entry name" value="CSC1/OSCA1-like_7TM"/>
</dbReference>
<reference evidence="6 7" key="1">
    <citation type="submission" date="2020-04" db="EMBL/GenBank/DDBJ databases">
        <title>Plant Genome Project.</title>
        <authorList>
            <person name="Zhang R.-G."/>
        </authorList>
    </citation>
    <scope>NUCLEOTIDE SEQUENCE [LARGE SCALE GENOMIC DNA]</scope>
    <source>
        <strain evidence="6">YNK0</strain>
        <tissue evidence="6">Leaf</tissue>
    </source>
</reference>
<sequence length="459" mass="51909">MQECAAAFVSFKTRYAAVVASQVLQSSNPMLWVTDLAPEPHDVYWSNLCIPYRQLWFRRIATLLASIVFMFLFLIPVTIVQGLTHLDQLQQMLPFLKGILKKTFVNELVTGYLPSVVLMLFMYTVPPTMMLFSAVEGSISRGGRKKSACCKVLYFTIWNVFFVNVLSGSVLSQLNVISSPKGIPIQLGKAIPTQATFFITYVLTSGWASLSSEVVQLFALICNLFNRFIRRSKDIPSKSALSFPYHTEIPKVLLFGLLGFTCSILAPLILPFLLVYFFLGYVVYRNQILNVYISKYESGGQYWPIVHNTTIFSLVLTQIIALGVFGLKRSPVASGFTIPLVICTLLFNEYCRQRFYPTFKSFSAQVLIEMDREDEQCGRMDEIHQQLNSAYCQLSQLTSHDSSKTEETHREHTRCTQDPEDMKPGLAHPTLGRHTIPGIGQVATWLSMYMASQEKNPPK</sequence>
<dbReference type="PANTHER" id="PTHR13018">
    <property type="entry name" value="PROBABLE MEMBRANE PROTEIN DUF221-RELATED"/>
    <property type="match status" value="1"/>
</dbReference>
<organism evidence="6 7">
    <name type="scientific">Tetracentron sinense</name>
    <name type="common">Spur-leaf</name>
    <dbReference type="NCBI Taxonomy" id="13715"/>
    <lineage>
        <taxon>Eukaryota</taxon>
        <taxon>Viridiplantae</taxon>
        <taxon>Streptophyta</taxon>
        <taxon>Embryophyta</taxon>
        <taxon>Tracheophyta</taxon>
        <taxon>Spermatophyta</taxon>
        <taxon>Magnoliopsida</taxon>
        <taxon>Trochodendrales</taxon>
        <taxon>Trochodendraceae</taxon>
        <taxon>Tetracentron</taxon>
    </lineage>
</organism>
<keyword evidence="3" id="KW-1133">Transmembrane helix</keyword>
<dbReference type="GO" id="GO:0005227">
    <property type="term" value="F:calcium-activated cation channel activity"/>
    <property type="evidence" value="ECO:0007669"/>
    <property type="project" value="InterPro"/>
</dbReference>
<keyword evidence="1" id="KW-0406">Ion transport</keyword>
<dbReference type="AlphaFoldDB" id="A0A835DLI6"/>
<feature type="compositionally biased region" description="Basic and acidic residues" evidence="2">
    <location>
        <begin position="401"/>
        <end position="423"/>
    </location>
</feature>
<evidence type="ECO:0000259" key="4">
    <source>
        <dbReference type="Pfam" id="PF02714"/>
    </source>
</evidence>
<dbReference type="Proteomes" id="UP000655225">
    <property type="component" value="Unassembled WGS sequence"/>
</dbReference>
<name>A0A835DLI6_TETSI</name>
<keyword evidence="1" id="KW-0813">Transport</keyword>